<dbReference type="PANTHER" id="PTHR48100:SF1">
    <property type="entry name" value="HISTIDINE PHOSPHATASE FAMILY PROTEIN-RELATED"/>
    <property type="match status" value="1"/>
</dbReference>
<dbReference type="STRING" id="317018.AVL63_07420"/>
<feature type="binding site" evidence="3">
    <location>
        <position position="58"/>
    </location>
    <ligand>
        <name>substrate</name>
    </ligand>
</feature>
<dbReference type="EMBL" id="JACJIH010000001">
    <property type="protein sequence ID" value="MBA8920279.1"/>
    <property type="molecule type" value="Genomic_DNA"/>
</dbReference>
<organism evidence="4 6">
    <name type="scientific">Nesterenkonia jeotgali</name>
    <dbReference type="NCBI Taxonomy" id="317018"/>
    <lineage>
        <taxon>Bacteria</taxon>
        <taxon>Bacillati</taxon>
        <taxon>Actinomycetota</taxon>
        <taxon>Actinomycetes</taxon>
        <taxon>Micrococcales</taxon>
        <taxon>Micrococcaceae</taxon>
        <taxon>Nesterenkonia</taxon>
    </lineage>
</organism>
<dbReference type="GO" id="GO:0016791">
    <property type="term" value="F:phosphatase activity"/>
    <property type="evidence" value="ECO:0007669"/>
    <property type="project" value="TreeGrafter"/>
</dbReference>
<dbReference type="SUPFAM" id="SSF53254">
    <property type="entry name" value="Phosphoglycerate mutase-like"/>
    <property type="match status" value="1"/>
</dbReference>
<feature type="binding site" evidence="3">
    <location>
        <begin position="8"/>
        <end position="15"/>
    </location>
    <ligand>
        <name>substrate</name>
    </ligand>
</feature>
<dbReference type="OrthoDB" id="4697614at2"/>
<dbReference type="Proteomes" id="UP000546252">
    <property type="component" value="Unassembled WGS sequence"/>
</dbReference>
<evidence type="ECO:0000313" key="4">
    <source>
        <dbReference type="EMBL" id="KUG60237.1"/>
    </source>
</evidence>
<comment type="caution">
    <text evidence="4">The sequence shown here is derived from an EMBL/GenBank/DDBJ whole genome shotgun (WGS) entry which is preliminary data.</text>
</comment>
<keyword evidence="2 5" id="KW-0413">Isomerase</keyword>
<dbReference type="PROSITE" id="PS00175">
    <property type="entry name" value="PG_MUTASE"/>
    <property type="match status" value="1"/>
</dbReference>
<evidence type="ECO:0000313" key="6">
    <source>
        <dbReference type="Proteomes" id="UP000054023"/>
    </source>
</evidence>
<dbReference type="EMBL" id="LQBM01000001">
    <property type="protein sequence ID" value="KUG60237.1"/>
    <property type="molecule type" value="Genomic_DNA"/>
</dbReference>
<dbReference type="InterPro" id="IPR001345">
    <property type="entry name" value="PG/BPGM_mutase_AS"/>
</dbReference>
<dbReference type="EC" id="5.4.2.12" evidence="5"/>
<evidence type="ECO:0000256" key="1">
    <source>
        <dbReference type="ARBA" id="ARBA00023152"/>
    </source>
</evidence>
<keyword evidence="1" id="KW-0324">Glycolysis</keyword>
<dbReference type="PANTHER" id="PTHR48100">
    <property type="entry name" value="BROAD-SPECIFICITY PHOSPHATASE YOR283W-RELATED"/>
    <property type="match status" value="1"/>
</dbReference>
<reference evidence="6" key="1">
    <citation type="submission" date="2015-12" db="EMBL/GenBank/DDBJ databases">
        <authorList>
            <person name="Nair G.R."/>
            <person name="Kaur G."/>
            <person name="Mayilraj S."/>
        </authorList>
    </citation>
    <scope>NUCLEOTIDE SEQUENCE [LARGE SCALE GENOMIC DNA]</scope>
    <source>
        <strain evidence="6">CD08_7</strain>
    </source>
</reference>
<name>A0A0W8IJP9_9MICC</name>
<dbReference type="InterPro" id="IPR013078">
    <property type="entry name" value="His_Pase_superF_clade-1"/>
</dbReference>
<accession>A0A0W8IJP9</accession>
<sequence>MIRILLVRHGETDWNKAHRLQGHSDISLAESGKLQARTTGAFIRAQNPAQAHVSSLVRTQQTFAEFGLDLQPRIWDELREQNLGEWEGAYAADIRDAEPENFEGWRAGSYTPAAGEAHADLQARMTGAFSDIVRGTAEIAPTASADLSFEVRTAVVVSHGAALRVLFEGLGLLDRRQFIPLTPAAVTVLDIPLTSGSVSSSLPNSGLDDEHDDDAEARAIRALSNEQIADHARLRLINLSPELLNPELSHPVAETPAI</sequence>
<evidence type="ECO:0000256" key="2">
    <source>
        <dbReference type="ARBA" id="ARBA00023235"/>
    </source>
</evidence>
<gene>
    <name evidence="4" type="ORF">AVL63_07420</name>
    <name evidence="5" type="ORF">HNR24_000212</name>
</gene>
<keyword evidence="6" id="KW-1185">Reference proteome</keyword>
<protein>
    <submittedName>
        <fullName evidence="5">Putative phosphoglycerate mutase</fullName>
        <ecNumber evidence="5">5.4.2.12</ecNumber>
    </submittedName>
</protein>
<reference evidence="5 7" key="3">
    <citation type="submission" date="2020-08" db="EMBL/GenBank/DDBJ databases">
        <title>Sequencing the genomes of 1000 actinobacteria strains.</title>
        <authorList>
            <person name="Klenk H.-P."/>
        </authorList>
    </citation>
    <scope>NUCLEOTIDE SEQUENCE [LARGE SCALE GENOMIC DNA]</scope>
    <source>
        <strain evidence="5 7">DSM 19081</strain>
    </source>
</reference>
<reference evidence="4" key="2">
    <citation type="submission" date="2015-12" db="EMBL/GenBank/DDBJ databases">
        <authorList>
            <person name="Shamseldin A."/>
            <person name="Moawad H."/>
            <person name="Abd El-Rahim W.M."/>
            <person name="Sadowsky M.J."/>
        </authorList>
    </citation>
    <scope>NUCLEOTIDE SEQUENCE [LARGE SCALE GENOMIC DNA]</scope>
    <source>
        <strain evidence="4">CD08_7</strain>
    </source>
</reference>
<dbReference type="SMART" id="SM00855">
    <property type="entry name" value="PGAM"/>
    <property type="match status" value="1"/>
</dbReference>
<dbReference type="InterPro" id="IPR029033">
    <property type="entry name" value="His_PPase_superfam"/>
</dbReference>
<evidence type="ECO:0000313" key="5">
    <source>
        <dbReference type="EMBL" id="MBA8920279.1"/>
    </source>
</evidence>
<dbReference type="Proteomes" id="UP000054023">
    <property type="component" value="Unassembled WGS sequence"/>
</dbReference>
<dbReference type="GO" id="GO:0004619">
    <property type="term" value="F:phosphoglycerate mutase activity"/>
    <property type="evidence" value="ECO:0007669"/>
    <property type="project" value="UniProtKB-EC"/>
</dbReference>
<dbReference type="GO" id="GO:0005737">
    <property type="term" value="C:cytoplasm"/>
    <property type="evidence" value="ECO:0007669"/>
    <property type="project" value="TreeGrafter"/>
</dbReference>
<dbReference type="RefSeq" id="WP_058887222.1">
    <property type="nucleotide sequence ID" value="NZ_BAAAKT010000001.1"/>
</dbReference>
<dbReference type="Gene3D" id="3.40.50.1240">
    <property type="entry name" value="Phosphoglycerate mutase-like"/>
    <property type="match status" value="1"/>
</dbReference>
<dbReference type="CDD" id="cd07067">
    <property type="entry name" value="HP_PGM_like"/>
    <property type="match status" value="1"/>
</dbReference>
<proteinExistence type="predicted"/>
<evidence type="ECO:0000256" key="3">
    <source>
        <dbReference type="PIRSR" id="PIRSR613078-2"/>
    </source>
</evidence>
<dbReference type="AlphaFoldDB" id="A0A0W8IJP9"/>
<dbReference type="InterPro" id="IPR050275">
    <property type="entry name" value="PGM_Phosphatase"/>
</dbReference>
<evidence type="ECO:0000313" key="7">
    <source>
        <dbReference type="Proteomes" id="UP000546252"/>
    </source>
</evidence>
<dbReference type="Pfam" id="PF00300">
    <property type="entry name" value="His_Phos_1"/>
    <property type="match status" value="1"/>
</dbReference>